<organism evidence="1">
    <name type="scientific">Wuchereria bancrofti</name>
    <dbReference type="NCBI Taxonomy" id="6293"/>
    <lineage>
        <taxon>Eukaryota</taxon>
        <taxon>Metazoa</taxon>
        <taxon>Ecdysozoa</taxon>
        <taxon>Nematoda</taxon>
        <taxon>Chromadorea</taxon>
        <taxon>Rhabditida</taxon>
        <taxon>Spirurina</taxon>
        <taxon>Spiruromorpha</taxon>
        <taxon>Filarioidea</taxon>
        <taxon>Onchocercidae</taxon>
        <taxon>Wuchereria</taxon>
    </lineage>
</organism>
<reference evidence="1" key="1">
    <citation type="submission" date="2016-11" db="UniProtKB">
        <authorList>
            <consortium name="WormBaseParasite"/>
        </authorList>
    </citation>
    <scope>IDENTIFICATION</scope>
    <source>
        <strain evidence="1">pt0022</strain>
    </source>
</reference>
<proteinExistence type="predicted"/>
<sequence length="19" mass="2533">MDYRTKDFNRFFIMDCWIM</sequence>
<dbReference type="AlphaFoldDB" id="A0A1I8EBA2"/>
<dbReference type="WBParaSite" id="maker-PairedContig_1272-snap-gene-0.3-mRNA-1">
    <property type="protein sequence ID" value="maker-PairedContig_1272-snap-gene-0.3-mRNA-1"/>
    <property type="gene ID" value="maker-PairedContig_1272-snap-gene-0.3"/>
</dbReference>
<evidence type="ECO:0000313" key="1">
    <source>
        <dbReference type="WBParaSite" id="maker-PairedContig_1272-snap-gene-0.3-mRNA-1"/>
    </source>
</evidence>
<protein>
    <submittedName>
        <fullName evidence="1">Uncharacterized protein</fullName>
    </submittedName>
</protein>
<accession>A0A1I8EBA2</accession>
<name>A0A1I8EBA2_WUCBA</name>